<organism evidence="2 3">
    <name type="scientific">Carnobacterium maltaromaticum LMA28</name>
    <dbReference type="NCBI Taxonomy" id="1234679"/>
    <lineage>
        <taxon>Bacteria</taxon>
        <taxon>Bacillati</taxon>
        <taxon>Bacillota</taxon>
        <taxon>Bacilli</taxon>
        <taxon>Lactobacillales</taxon>
        <taxon>Carnobacteriaceae</taxon>
        <taxon>Carnobacterium</taxon>
    </lineage>
</organism>
<reference evidence="3" key="1">
    <citation type="journal article" date="2013" name="Genome Announc.">
        <title>Complete Chromosome Sequence of Carnobacterium maltaromaticum LMA 28.</title>
        <authorList>
            <person name="Cailliez-Grimal C."/>
            <person name="Chaillou S."/>
            <person name="Anba-Mondoloni J."/>
            <person name="Loux V."/>
            <person name="Afzal M.I."/>
            <person name="Rahman A."/>
            <person name="Kergourlay G."/>
            <person name="Champomier-Verges M.C."/>
            <person name="Zagorec M."/>
            <person name="Dalgaard P."/>
            <person name="Leisner J.J."/>
            <person name="Prevost H."/>
            <person name="Revol-Junelles A.M."/>
            <person name="Borges F."/>
        </authorList>
    </citation>
    <scope>NUCLEOTIDE SEQUENCE</scope>
    <source>
        <strain evidence="3">LMA28</strain>
    </source>
</reference>
<accession>R7RV47</accession>
<dbReference type="AlphaFoldDB" id="R7RV47"/>
<evidence type="ECO:0000256" key="1">
    <source>
        <dbReference type="SAM" id="MobiDB-lite"/>
    </source>
</evidence>
<evidence type="ECO:0000313" key="3">
    <source>
        <dbReference type="Proteomes" id="UP000000212"/>
    </source>
</evidence>
<protein>
    <submittedName>
        <fullName evidence="2">Uncharacterized protein</fullName>
    </submittedName>
</protein>
<feature type="compositionally biased region" description="Basic and acidic residues" evidence="1">
    <location>
        <begin position="29"/>
        <end position="39"/>
    </location>
</feature>
<evidence type="ECO:0000313" key="2">
    <source>
        <dbReference type="EMBL" id="CDF59496.1"/>
    </source>
</evidence>
<sequence>MRAIRKKRNTPGFKNFLTNTVFGNIEGNQAEKQKDEKKNSSSPIYIPKNSNTDKHKKK</sequence>
<gene>
    <name evidence="2" type="ORF">BN424_1114</name>
</gene>
<dbReference type="HOGENOM" id="CLU_2970957_0_0_9"/>
<keyword evidence="3" id="KW-1185">Reference proteome</keyword>
<proteinExistence type="predicted"/>
<dbReference type="KEGG" id="cml:BN424_1114"/>
<name>R7RV47_CARML</name>
<dbReference type="Proteomes" id="UP000000212">
    <property type="component" value="Chromosome"/>
</dbReference>
<dbReference type="EMBL" id="HE999757">
    <property type="protein sequence ID" value="CDF59496.1"/>
    <property type="molecule type" value="Genomic_DNA"/>
</dbReference>
<feature type="region of interest" description="Disordered" evidence="1">
    <location>
        <begin position="1"/>
        <end position="58"/>
    </location>
</feature>